<keyword evidence="8" id="KW-1185">Reference proteome</keyword>
<dbReference type="SUPFAM" id="SSF56988">
    <property type="entry name" value="Anthrax protective antigen"/>
    <property type="match status" value="1"/>
</dbReference>
<dbReference type="PROSITE" id="PS50853">
    <property type="entry name" value="FN3"/>
    <property type="match status" value="2"/>
</dbReference>
<dbReference type="EMBL" id="JAWCTQ010000046">
    <property type="protein sequence ID" value="MDT9685697.1"/>
    <property type="molecule type" value="Genomic_DNA"/>
</dbReference>
<dbReference type="Pfam" id="PF07691">
    <property type="entry name" value="PA14"/>
    <property type="match status" value="1"/>
</dbReference>
<dbReference type="CDD" id="cd00063">
    <property type="entry name" value="FN3"/>
    <property type="match status" value="1"/>
</dbReference>
<evidence type="ECO:0000313" key="8">
    <source>
        <dbReference type="Proteomes" id="UP001250181"/>
    </source>
</evidence>
<accession>A0ABU3QSN2</accession>
<keyword evidence="4" id="KW-0732">Signal</keyword>
<evidence type="ECO:0000256" key="3">
    <source>
        <dbReference type="SAM" id="MobiDB-lite"/>
    </source>
</evidence>
<sequence>MIIRTRAGALATTAVLAVTGGLLTATPAAAASVCSSPKWRVQFYANTTLSGTPKATFCESALNQNYGLGDPPGVTLPKDNFSARWTLTRDFGSGGPFTFTAESQDGVRVYVDGVRKIDAWRNVTATQRRTLNLSLPAGSHTIRVDFAAWTGAANVKFTYAPRTASTVDKVRPLAPTGPSVSYDRTVNRATLLWLRNKEMDIAGYRVYRRPATSTAWSRVSGTGLVTSDTYANLPPATGETYLYEVRAVDKAGNESTGSADRSVVSVDRTRPASPTGLTGADARGGVTLRWTAVPDAARYTVFRQKRPVNGEIQPVVEAATVTSPTWTDTTAPERADYTYSVSAVDAAGNASVRSADLTVTRGDHPPAPPTGVTTADSRYGVHLQWSGSTSDDVAGYRLYRDGELAVDRIDRAVDDTTRPYTFAYEDRNARYGTTYEYVVAAVDRSGNETRAAAVTHTTPGDRVPPAVVTGLTATPREDGVLLEWEPNQEPDLKRYDVYKATWLGDGPIGSEDGAWAIGQIAWLNETDTSYLHKATPEGETVLYAVVATDDWGNSRAPHTGQEFAWVTVTELGTPTEG</sequence>
<dbReference type="InterPro" id="IPR037524">
    <property type="entry name" value="PA14/GLEYA"/>
</dbReference>
<dbReference type="SUPFAM" id="SSF49265">
    <property type="entry name" value="Fibronectin type III"/>
    <property type="match status" value="3"/>
</dbReference>
<keyword evidence="2" id="KW-0624">Polysaccharide degradation</keyword>
<dbReference type="SMART" id="SM00758">
    <property type="entry name" value="PA14"/>
    <property type="match status" value="1"/>
</dbReference>
<evidence type="ECO:0000313" key="7">
    <source>
        <dbReference type="EMBL" id="MDT9685697.1"/>
    </source>
</evidence>
<keyword evidence="1" id="KW-0326">Glycosidase</keyword>
<feature type="domain" description="PA14" evidence="6">
    <location>
        <begin position="34"/>
        <end position="174"/>
    </location>
</feature>
<feature type="signal peptide" evidence="4">
    <location>
        <begin position="1"/>
        <end position="30"/>
    </location>
</feature>
<evidence type="ECO:0000256" key="4">
    <source>
        <dbReference type="SAM" id="SignalP"/>
    </source>
</evidence>
<dbReference type="PROSITE" id="PS51820">
    <property type="entry name" value="PA14"/>
    <property type="match status" value="1"/>
</dbReference>
<dbReference type="SMART" id="SM00060">
    <property type="entry name" value="FN3"/>
    <property type="match status" value="4"/>
</dbReference>
<comment type="caution">
    <text evidence="7">The sequence shown here is derived from an EMBL/GenBank/DDBJ whole genome shotgun (WGS) entry which is preliminary data.</text>
</comment>
<name>A0ABU3QSN2_9ACTN</name>
<evidence type="ECO:0000256" key="1">
    <source>
        <dbReference type="ARBA" id="ARBA00023295"/>
    </source>
</evidence>
<keyword evidence="2" id="KW-0119">Carbohydrate metabolism</keyword>
<keyword evidence="1" id="KW-0378">Hydrolase</keyword>
<gene>
    <name evidence="7" type="ORF">RND61_27060</name>
</gene>
<feature type="region of interest" description="Disordered" evidence="3">
    <location>
        <begin position="253"/>
        <end position="280"/>
    </location>
</feature>
<feature type="domain" description="Fibronectin type-III" evidence="5">
    <location>
        <begin position="270"/>
        <end position="366"/>
    </location>
</feature>
<dbReference type="InterPro" id="IPR003961">
    <property type="entry name" value="FN3_dom"/>
</dbReference>
<dbReference type="InterPro" id="IPR011658">
    <property type="entry name" value="PA14_dom"/>
</dbReference>
<evidence type="ECO:0000256" key="2">
    <source>
        <dbReference type="ARBA" id="ARBA00023326"/>
    </source>
</evidence>
<dbReference type="InterPro" id="IPR036116">
    <property type="entry name" value="FN3_sf"/>
</dbReference>
<dbReference type="RefSeq" id="WP_315880738.1">
    <property type="nucleotide sequence ID" value="NZ_JAWCTQ010000046.1"/>
</dbReference>
<feature type="chain" id="PRO_5046039921" evidence="4">
    <location>
        <begin position="31"/>
        <end position="577"/>
    </location>
</feature>
<proteinExistence type="predicted"/>
<dbReference type="Gene3D" id="2.60.40.10">
    <property type="entry name" value="Immunoglobulins"/>
    <property type="match status" value="4"/>
</dbReference>
<organism evidence="7 8">
    <name type="scientific">Streptomyces tamarix</name>
    <dbReference type="NCBI Taxonomy" id="3078565"/>
    <lineage>
        <taxon>Bacteria</taxon>
        <taxon>Bacillati</taxon>
        <taxon>Actinomycetota</taxon>
        <taxon>Actinomycetes</taxon>
        <taxon>Kitasatosporales</taxon>
        <taxon>Streptomycetaceae</taxon>
        <taxon>Streptomyces</taxon>
    </lineage>
</organism>
<evidence type="ECO:0000259" key="6">
    <source>
        <dbReference type="PROSITE" id="PS51820"/>
    </source>
</evidence>
<reference evidence="7 8" key="1">
    <citation type="submission" date="2023-09" db="EMBL/GenBank/DDBJ databases">
        <title>Streptomyces sp. nov.: A antagonism against Alternaria gaisen Producing Streptochlin, Isolated from Tamarix root soil.</title>
        <authorList>
            <person name="Chen Y."/>
        </authorList>
    </citation>
    <scope>NUCLEOTIDE SEQUENCE [LARGE SCALE GENOMIC DNA]</scope>
    <source>
        <strain evidence="7 8">TRM76323</strain>
    </source>
</reference>
<protein>
    <submittedName>
        <fullName evidence="7">PA14 domain-containing protein</fullName>
    </submittedName>
</protein>
<evidence type="ECO:0000259" key="5">
    <source>
        <dbReference type="PROSITE" id="PS50853"/>
    </source>
</evidence>
<dbReference type="Proteomes" id="UP001250181">
    <property type="component" value="Unassembled WGS sequence"/>
</dbReference>
<dbReference type="InterPro" id="IPR013783">
    <property type="entry name" value="Ig-like_fold"/>
</dbReference>
<feature type="domain" description="Fibronectin type-III" evidence="5">
    <location>
        <begin position="174"/>
        <end position="269"/>
    </location>
</feature>